<evidence type="ECO:0000256" key="2">
    <source>
        <dbReference type="ARBA" id="ARBA00022475"/>
    </source>
</evidence>
<keyword evidence="3 6" id="KW-0812">Transmembrane</keyword>
<reference evidence="7 8" key="1">
    <citation type="submission" date="2015-07" db="EMBL/GenBank/DDBJ databases">
        <title>Draft genome of Enhydrobacter aerosaccus.</title>
        <authorList>
            <person name="Wang X."/>
        </authorList>
    </citation>
    <scope>NUCLEOTIDE SEQUENCE [LARGE SCALE GENOMIC DNA]</scope>
    <source>
        <strain evidence="7 8">CGMCC9176</strain>
    </source>
</reference>
<dbReference type="Pfam" id="PF01943">
    <property type="entry name" value="Polysacc_synt"/>
    <property type="match status" value="1"/>
</dbReference>
<dbReference type="PANTHER" id="PTHR30250:SF11">
    <property type="entry name" value="O-ANTIGEN TRANSPORTER-RELATED"/>
    <property type="match status" value="1"/>
</dbReference>
<evidence type="ECO:0000313" key="8">
    <source>
        <dbReference type="Proteomes" id="UP000053900"/>
    </source>
</evidence>
<organism evidence="7 8">
    <name type="scientific">Enhydrobacter aerosaccus</name>
    <dbReference type="NCBI Taxonomy" id="225324"/>
    <lineage>
        <taxon>Bacteria</taxon>
        <taxon>Pseudomonadati</taxon>
        <taxon>Pseudomonadota</taxon>
        <taxon>Alphaproteobacteria</taxon>
        <taxon>Hyphomicrobiales</taxon>
        <taxon>Enhydrobacter</taxon>
    </lineage>
</organism>
<keyword evidence="5 6" id="KW-0472">Membrane</keyword>
<evidence type="ECO:0000256" key="3">
    <source>
        <dbReference type="ARBA" id="ARBA00022692"/>
    </source>
</evidence>
<keyword evidence="2" id="KW-1003">Cell membrane</keyword>
<comment type="subcellular location">
    <subcellularLocation>
        <location evidence="1">Cell membrane</location>
        <topology evidence="1">Multi-pass membrane protein</topology>
    </subcellularLocation>
</comment>
<comment type="caution">
    <text evidence="7">The sequence shown here is derived from an EMBL/GenBank/DDBJ whole genome shotgun (WGS) entry which is preliminary data.</text>
</comment>
<evidence type="ECO:0000313" key="7">
    <source>
        <dbReference type="EMBL" id="KND19540.1"/>
    </source>
</evidence>
<feature type="transmembrane region" description="Helical" evidence="6">
    <location>
        <begin position="88"/>
        <end position="111"/>
    </location>
</feature>
<dbReference type="Proteomes" id="UP000053900">
    <property type="component" value="Unassembled WGS sequence"/>
</dbReference>
<evidence type="ECO:0000256" key="4">
    <source>
        <dbReference type="ARBA" id="ARBA00022989"/>
    </source>
</evidence>
<evidence type="ECO:0000256" key="5">
    <source>
        <dbReference type="ARBA" id="ARBA00023136"/>
    </source>
</evidence>
<sequence length="428" mass="48561">MKNSLKKILNGRLKNSLWMVSEKGISFFGLIFVTSLVAKYIGPSVYGELALAGTIFAIVRAVAILGIDQIYFKQASKKSYQNDQLIINAIYIISSIYIPFSVLTLGWFYFYGSGQHTVFFVATCLAVYIGVIDIRAIHLDAILLSKYNVIANLVGILISLILRYLLVYFDLPIELLSIPIILSAFIPFLLRQAIFNSKIKLQSSNLKRIHFVSYYKYFLKVGTPLVLSSLSVTIYTQCSNLILATFESTKEVGYYAVASTLAGCWYFVPVTLMMSYLSGIYNERDEEKSLKKSVKLFRSISIFCIFIIIILSFFGKFIITKLYGDAFIPSIKIFYYLLLANYFSVMGFFFFRLTLKYGGYKFLANKMVFSCVINVPLTYIFVRLYGVIGGAYAIIITEFISSFIINLFYKPLRAKEILLQTIGFSSAK</sequence>
<feature type="transmembrane region" description="Helical" evidence="6">
    <location>
        <begin position="149"/>
        <end position="169"/>
    </location>
</feature>
<accession>A0ABR5IJV6</accession>
<feature type="transmembrane region" description="Helical" evidence="6">
    <location>
        <begin position="296"/>
        <end position="314"/>
    </location>
</feature>
<feature type="transmembrane region" description="Helical" evidence="6">
    <location>
        <begin position="367"/>
        <end position="385"/>
    </location>
</feature>
<proteinExistence type="predicted"/>
<dbReference type="EMBL" id="LGSW01000012">
    <property type="protein sequence ID" value="KND19540.1"/>
    <property type="molecule type" value="Genomic_DNA"/>
</dbReference>
<name>A0ABR5IJV6_9HYPH</name>
<dbReference type="PANTHER" id="PTHR30250">
    <property type="entry name" value="PST FAMILY PREDICTED COLANIC ACID TRANSPORTER"/>
    <property type="match status" value="1"/>
</dbReference>
<feature type="transmembrane region" description="Helical" evidence="6">
    <location>
        <begin position="391"/>
        <end position="409"/>
    </location>
</feature>
<evidence type="ECO:0000256" key="6">
    <source>
        <dbReference type="SAM" id="Phobius"/>
    </source>
</evidence>
<feature type="transmembrane region" description="Helical" evidence="6">
    <location>
        <begin position="20"/>
        <end position="41"/>
    </location>
</feature>
<feature type="transmembrane region" description="Helical" evidence="6">
    <location>
        <begin position="214"/>
        <end position="234"/>
    </location>
</feature>
<dbReference type="InterPro" id="IPR050833">
    <property type="entry name" value="Poly_Biosynth_Transport"/>
</dbReference>
<feature type="transmembrane region" description="Helical" evidence="6">
    <location>
        <begin position="175"/>
        <end position="194"/>
    </location>
</feature>
<evidence type="ECO:0000256" key="1">
    <source>
        <dbReference type="ARBA" id="ARBA00004651"/>
    </source>
</evidence>
<protein>
    <recommendedName>
        <fullName evidence="9">Membrane protein involved in the export of O-antigen and teichoic acid</fullName>
    </recommendedName>
</protein>
<gene>
    <name evidence="7" type="ORF">AFK20_10720</name>
</gene>
<feature type="transmembrane region" description="Helical" evidence="6">
    <location>
        <begin position="254"/>
        <end position="276"/>
    </location>
</feature>
<keyword evidence="8" id="KW-1185">Reference proteome</keyword>
<feature type="transmembrane region" description="Helical" evidence="6">
    <location>
        <begin position="47"/>
        <end position="67"/>
    </location>
</feature>
<feature type="transmembrane region" description="Helical" evidence="6">
    <location>
        <begin position="334"/>
        <end position="355"/>
    </location>
</feature>
<evidence type="ECO:0008006" key="9">
    <source>
        <dbReference type="Google" id="ProtNLM"/>
    </source>
</evidence>
<dbReference type="InterPro" id="IPR002797">
    <property type="entry name" value="Polysacc_synth"/>
</dbReference>
<feature type="transmembrane region" description="Helical" evidence="6">
    <location>
        <begin position="117"/>
        <end position="137"/>
    </location>
</feature>
<keyword evidence="4 6" id="KW-1133">Transmembrane helix</keyword>